<dbReference type="SMART" id="SM00675">
    <property type="entry name" value="DM11"/>
    <property type="match status" value="1"/>
</dbReference>
<sequence>MILKVTLLLATLSLVRAKDATYELILSDSALIAACKEPAPGRLNIDGFMDLSEISTTLNEHGVVLAGNVTFVWGIQPQDRIKAVIKLLYLDRGTWTPTFYTVTSNDYCKSMYDSRLPWHTYWLRHVTNYEDVKDKCISPGTKLILETYLLSLAMTLPKLREGFYKVQLTYQAFDANGTERPTNICFEILGDLQKV</sequence>
<keyword evidence="2" id="KW-1185">Reference proteome</keyword>
<accession>A0A6P4IQQ3</accession>
<evidence type="ECO:0000313" key="3">
    <source>
        <dbReference type="RefSeq" id="XP_017031277.1"/>
    </source>
</evidence>
<dbReference type="AlphaFoldDB" id="A0A6P4IQQ3"/>
<dbReference type="OrthoDB" id="7975395at2759"/>
<dbReference type="InterPro" id="IPR006601">
    <property type="entry name" value="Uncharacterised_DM11_DROME"/>
</dbReference>
<name>A0A6P4IQQ3_DROKI</name>
<feature type="chain" id="PRO_5027604962" evidence="1">
    <location>
        <begin position="18"/>
        <end position="195"/>
    </location>
</feature>
<proteinExistence type="predicted"/>
<organism evidence="2 3">
    <name type="scientific">Drosophila kikkawai</name>
    <name type="common">Fruit fly</name>
    <dbReference type="NCBI Taxonomy" id="30033"/>
    <lineage>
        <taxon>Eukaryota</taxon>
        <taxon>Metazoa</taxon>
        <taxon>Ecdysozoa</taxon>
        <taxon>Arthropoda</taxon>
        <taxon>Hexapoda</taxon>
        <taxon>Insecta</taxon>
        <taxon>Pterygota</taxon>
        <taxon>Neoptera</taxon>
        <taxon>Endopterygota</taxon>
        <taxon>Diptera</taxon>
        <taxon>Brachycera</taxon>
        <taxon>Muscomorpha</taxon>
        <taxon>Ephydroidea</taxon>
        <taxon>Drosophilidae</taxon>
        <taxon>Drosophila</taxon>
        <taxon>Sophophora</taxon>
    </lineage>
</organism>
<feature type="signal peptide" evidence="1">
    <location>
        <begin position="1"/>
        <end position="17"/>
    </location>
</feature>
<dbReference type="Proteomes" id="UP001652661">
    <property type="component" value="Chromosome 3R"/>
</dbReference>
<reference evidence="3" key="1">
    <citation type="submission" date="2025-08" db="UniProtKB">
        <authorList>
            <consortium name="RefSeq"/>
        </authorList>
    </citation>
    <scope>IDENTIFICATION</scope>
    <source>
        <strain evidence="3">14028-0561.14</strain>
        <tissue evidence="3">Whole fly</tissue>
    </source>
</reference>
<gene>
    <name evidence="3" type="primary">CheB98a</name>
</gene>
<dbReference type="RefSeq" id="XP_017031277.1">
    <property type="nucleotide sequence ID" value="XM_017175788.1"/>
</dbReference>
<protein>
    <submittedName>
        <fullName evidence="3">Uncharacterized protein CheB98a</fullName>
    </submittedName>
</protein>
<evidence type="ECO:0000313" key="2">
    <source>
        <dbReference type="Proteomes" id="UP001652661"/>
    </source>
</evidence>
<keyword evidence="1" id="KW-0732">Signal</keyword>
<evidence type="ECO:0000256" key="1">
    <source>
        <dbReference type="SAM" id="SignalP"/>
    </source>
</evidence>